<keyword evidence="9" id="KW-0479">Metal-binding</keyword>
<reference evidence="19 20" key="1">
    <citation type="submission" date="2018-04" db="EMBL/GenBank/DDBJ databases">
        <title>Genome sequencing of Flavobacterium sp. HYN0048.</title>
        <authorList>
            <person name="Yi H."/>
            <person name="Baek C."/>
        </authorList>
    </citation>
    <scope>NUCLEOTIDE SEQUENCE [LARGE SCALE GENOMIC DNA]</scope>
    <source>
        <strain evidence="19 20">HYN0048</strain>
    </source>
</reference>
<keyword evidence="17" id="KW-0812">Transmembrane</keyword>
<evidence type="ECO:0000256" key="6">
    <source>
        <dbReference type="ARBA" id="ARBA00022485"/>
    </source>
</evidence>
<keyword evidence="10 19" id="KW-0418">Kinase</keyword>
<dbReference type="Pfam" id="PF13424">
    <property type="entry name" value="TPR_12"/>
    <property type="match status" value="1"/>
</dbReference>
<evidence type="ECO:0000256" key="13">
    <source>
        <dbReference type="ARBA" id="ARBA00023014"/>
    </source>
</evidence>
<evidence type="ECO:0000256" key="16">
    <source>
        <dbReference type="PROSITE-ProRule" id="PRU00339"/>
    </source>
</evidence>
<evidence type="ECO:0000256" key="8">
    <source>
        <dbReference type="ARBA" id="ARBA00022679"/>
    </source>
</evidence>
<comment type="cofactor">
    <cofactor evidence="2">
        <name>[4Fe-4S] cluster</name>
        <dbReference type="ChEBI" id="CHEBI:49883"/>
    </cofactor>
</comment>
<dbReference type="SMART" id="SM00387">
    <property type="entry name" value="HATPase_c"/>
    <property type="match status" value="1"/>
</dbReference>
<dbReference type="GO" id="GO:0051539">
    <property type="term" value="F:4 iron, 4 sulfur cluster binding"/>
    <property type="evidence" value="ECO:0007669"/>
    <property type="project" value="UniProtKB-KW"/>
</dbReference>
<dbReference type="EMBL" id="CP028811">
    <property type="protein sequence ID" value="AWA29100.1"/>
    <property type="molecule type" value="Genomic_DNA"/>
</dbReference>
<dbReference type="Gene3D" id="1.25.40.10">
    <property type="entry name" value="Tetratricopeptide repeat domain"/>
    <property type="match status" value="2"/>
</dbReference>
<keyword evidence="13" id="KW-0411">Iron-sulfur</keyword>
<feature type="repeat" description="TPR" evidence="16">
    <location>
        <begin position="237"/>
        <end position="270"/>
    </location>
</feature>
<dbReference type="AlphaFoldDB" id="A0A2S0RCU0"/>
<dbReference type="Gene3D" id="3.30.565.10">
    <property type="entry name" value="Histidine kinase-like ATPase, C-terminal domain"/>
    <property type="match status" value="1"/>
</dbReference>
<evidence type="ECO:0000256" key="3">
    <source>
        <dbReference type="ARBA" id="ARBA00004496"/>
    </source>
</evidence>
<dbReference type="InterPro" id="IPR011712">
    <property type="entry name" value="Sig_transdc_His_kin_sub3_dim/P"/>
</dbReference>
<evidence type="ECO:0000256" key="9">
    <source>
        <dbReference type="ARBA" id="ARBA00022723"/>
    </source>
</evidence>
<dbReference type="GO" id="GO:0000155">
    <property type="term" value="F:phosphorelay sensor kinase activity"/>
    <property type="evidence" value="ECO:0007669"/>
    <property type="project" value="InterPro"/>
</dbReference>
<evidence type="ECO:0000256" key="14">
    <source>
        <dbReference type="ARBA" id="ARBA00024827"/>
    </source>
</evidence>
<evidence type="ECO:0000256" key="5">
    <source>
        <dbReference type="ARBA" id="ARBA00017322"/>
    </source>
</evidence>
<keyword evidence="7" id="KW-0963">Cytoplasm</keyword>
<dbReference type="PANTHER" id="PTHR24421">
    <property type="entry name" value="NITRATE/NITRITE SENSOR PROTEIN NARX-RELATED"/>
    <property type="match status" value="1"/>
</dbReference>
<dbReference type="Pfam" id="PF07730">
    <property type="entry name" value="HisKA_3"/>
    <property type="match status" value="1"/>
</dbReference>
<protein>
    <recommendedName>
        <fullName evidence="5">Oxygen sensor histidine kinase NreB</fullName>
        <ecNumber evidence="4">2.7.13.3</ecNumber>
    </recommendedName>
    <alternativeName>
        <fullName evidence="15">Nitrogen regulation protein B</fullName>
    </alternativeName>
</protein>
<dbReference type="SMART" id="SM00028">
    <property type="entry name" value="TPR"/>
    <property type="match status" value="3"/>
</dbReference>
<sequence length="677" mass="77948">MKSKYLLPLIAVFFISLIGCDKKAHLKKLPENSDSLQILFDLANDDKIVFSKRHQYAEKILSTISKNDNDSLTRVNYFKVANRFFNMNALEDYKSTVELIIPKANEARDTLSLAKADEYLGDYFGKKFHSEKAYSYYFDAEQLYSAKKEYAKTAKVVINKAIIQLNEKDFVGSEKSVFKALKLLQKENDEDLRYQGTNILGIIYDELAEYSKSIEYYEKALQIASTGNVSRSMQAKATTLNNLGALYQKKHKYKEALEYFNQSFQQENLYADNPLLFGNLKYNIGYSMFKLNDFSKLPKLYYAALKIADSLKFAPDIIACNLNLSEFYLEKSDTLKARDFATKAYLLAKENRIPKDILTSLKQMSLSDPKRKSDYSEQYIKIADSLQLAERQVRNKLGRIEYETDQLATDKANLVEQRKTLTYIVLGIILIGAFIFVIRTQAAKNRELRLVQEQQKANEEIYRLMITQQQQRDEGRQLEKKRIARELHDGVMGQLTAIRLNLFALRRKQDQETIQHALTFIDRIQDVEKEIRSIAYNLDSPLSGHTDFSEVIQTIFSGLEQHSGIRFYLETEDFVDWDSVLIETKVQLYRILQEALQNIVKYAQADKVVVHLGKQGTMIRIVVEDNGIGFDTNQIRKGLGLKNMQERALELGGMMKVQSAPGKGTKLEFLLPTRPVL</sequence>
<feature type="transmembrane region" description="Helical" evidence="17">
    <location>
        <begin position="420"/>
        <end position="438"/>
    </location>
</feature>
<evidence type="ECO:0000259" key="18">
    <source>
        <dbReference type="PROSITE" id="PS50109"/>
    </source>
</evidence>
<dbReference type="GO" id="GO:0046983">
    <property type="term" value="F:protein dimerization activity"/>
    <property type="evidence" value="ECO:0007669"/>
    <property type="project" value="InterPro"/>
</dbReference>
<dbReference type="PANTHER" id="PTHR24421:SF58">
    <property type="entry name" value="SIGNAL TRANSDUCTION HISTIDINE-PROTEIN KINASE_PHOSPHATASE UHPB"/>
    <property type="match status" value="1"/>
</dbReference>
<dbReference type="InterPro" id="IPR003594">
    <property type="entry name" value="HATPase_dom"/>
</dbReference>
<name>A0A2S0RCU0_9FLAO</name>
<dbReference type="GO" id="GO:0046872">
    <property type="term" value="F:metal ion binding"/>
    <property type="evidence" value="ECO:0007669"/>
    <property type="project" value="UniProtKB-KW"/>
</dbReference>
<dbReference type="InterPro" id="IPR019734">
    <property type="entry name" value="TPR_rpt"/>
</dbReference>
<evidence type="ECO:0000256" key="7">
    <source>
        <dbReference type="ARBA" id="ARBA00022490"/>
    </source>
</evidence>
<dbReference type="Gene3D" id="1.20.5.1930">
    <property type="match status" value="1"/>
</dbReference>
<evidence type="ECO:0000313" key="19">
    <source>
        <dbReference type="EMBL" id="AWA29100.1"/>
    </source>
</evidence>
<keyword evidence="11" id="KW-0408">Iron</keyword>
<dbReference type="SUPFAM" id="SSF55874">
    <property type="entry name" value="ATPase domain of HSP90 chaperone/DNA topoisomerase II/histidine kinase"/>
    <property type="match status" value="1"/>
</dbReference>
<keyword evidence="17" id="KW-0472">Membrane</keyword>
<feature type="domain" description="Histidine kinase" evidence="18">
    <location>
        <begin position="486"/>
        <end position="675"/>
    </location>
</feature>
<evidence type="ECO:0000256" key="15">
    <source>
        <dbReference type="ARBA" id="ARBA00030800"/>
    </source>
</evidence>
<evidence type="ECO:0000256" key="11">
    <source>
        <dbReference type="ARBA" id="ARBA00023004"/>
    </source>
</evidence>
<keyword evidence="16" id="KW-0802">TPR repeat</keyword>
<feature type="repeat" description="TPR" evidence="16">
    <location>
        <begin position="194"/>
        <end position="227"/>
    </location>
</feature>
<dbReference type="Pfam" id="PF02518">
    <property type="entry name" value="HATPase_c"/>
    <property type="match status" value="1"/>
</dbReference>
<dbReference type="KEGG" id="fmg:HYN48_02805"/>
<keyword evidence="12" id="KW-0902">Two-component regulatory system</keyword>
<comment type="subcellular location">
    <subcellularLocation>
        <location evidence="3">Cytoplasm</location>
    </subcellularLocation>
</comment>
<organism evidence="19 20">
    <name type="scientific">Flavobacterium magnum</name>
    <dbReference type="NCBI Taxonomy" id="2162713"/>
    <lineage>
        <taxon>Bacteria</taxon>
        <taxon>Pseudomonadati</taxon>
        <taxon>Bacteroidota</taxon>
        <taxon>Flavobacteriia</taxon>
        <taxon>Flavobacteriales</taxon>
        <taxon>Flavobacteriaceae</taxon>
        <taxon>Flavobacterium</taxon>
    </lineage>
</organism>
<keyword evidence="8" id="KW-0808">Transferase</keyword>
<keyword evidence="17" id="KW-1133">Transmembrane helix</keyword>
<evidence type="ECO:0000256" key="1">
    <source>
        <dbReference type="ARBA" id="ARBA00000085"/>
    </source>
</evidence>
<evidence type="ECO:0000256" key="10">
    <source>
        <dbReference type="ARBA" id="ARBA00022777"/>
    </source>
</evidence>
<evidence type="ECO:0000256" key="12">
    <source>
        <dbReference type="ARBA" id="ARBA00023012"/>
    </source>
</evidence>
<dbReference type="GO" id="GO:0005737">
    <property type="term" value="C:cytoplasm"/>
    <property type="evidence" value="ECO:0007669"/>
    <property type="project" value="UniProtKB-SubCell"/>
</dbReference>
<dbReference type="OrthoDB" id="977000at2"/>
<accession>A0A2S0RCU0</accession>
<dbReference type="CDD" id="cd16917">
    <property type="entry name" value="HATPase_UhpB-NarQ-NarX-like"/>
    <property type="match status" value="1"/>
</dbReference>
<dbReference type="InterPro" id="IPR036890">
    <property type="entry name" value="HATPase_C_sf"/>
</dbReference>
<keyword evidence="20" id="KW-1185">Reference proteome</keyword>
<proteinExistence type="predicted"/>
<comment type="catalytic activity">
    <reaction evidence="1">
        <text>ATP + protein L-histidine = ADP + protein N-phospho-L-histidine.</text>
        <dbReference type="EC" id="2.7.13.3"/>
    </reaction>
</comment>
<dbReference type="InterPro" id="IPR005467">
    <property type="entry name" value="His_kinase_dom"/>
</dbReference>
<evidence type="ECO:0000256" key="17">
    <source>
        <dbReference type="SAM" id="Phobius"/>
    </source>
</evidence>
<keyword evidence="6" id="KW-0004">4Fe-4S</keyword>
<dbReference type="PROSITE" id="PS50005">
    <property type="entry name" value="TPR"/>
    <property type="match status" value="2"/>
</dbReference>
<dbReference type="PROSITE" id="PS51257">
    <property type="entry name" value="PROKAR_LIPOPROTEIN"/>
    <property type="match status" value="1"/>
</dbReference>
<dbReference type="InterPro" id="IPR011990">
    <property type="entry name" value="TPR-like_helical_dom_sf"/>
</dbReference>
<dbReference type="InterPro" id="IPR050482">
    <property type="entry name" value="Sensor_HK_TwoCompSys"/>
</dbReference>
<dbReference type="RefSeq" id="WP_108369686.1">
    <property type="nucleotide sequence ID" value="NZ_CP028811.1"/>
</dbReference>
<gene>
    <name evidence="19" type="ORF">HYN48_02805</name>
</gene>
<dbReference type="InterPro" id="IPR004358">
    <property type="entry name" value="Sig_transdc_His_kin-like_C"/>
</dbReference>
<dbReference type="Proteomes" id="UP000244193">
    <property type="component" value="Chromosome"/>
</dbReference>
<evidence type="ECO:0000313" key="20">
    <source>
        <dbReference type="Proteomes" id="UP000244193"/>
    </source>
</evidence>
<dbReference type="EC" id="2.7.13.3" evidence="4"/>
<evidence type="ECO:0000256" key="4">
    <source>
        <dbReference type="ARBA" id="ARBA00012438"/>
    </source>
</evidence>
<dbReference type="SUPFAM" id="SSF48452">
    <property type="entry name" value="TPR-like"/>
    <property type="match status" value="2"/>
</dbReference>
<dbReference type="GO" id="GO:0016020">
    <property type="term" value="C:membrane"/>
    <property type="evidence" value="ECO:0007669"/>
    <property type="project" value="InterPro"/>
</dbReference>
<dbReference type="PROSITE" id="PS50109">
    <property type="entry name" value="HIS_KIN"/>
    <property type="match status" value="1"/>
</dbReference>
<evidence type="ECO:0000256" key="2">
    <source>
        <dbReference type="ARBA" id="ARBA00001966"/>
    </source>
</evidence>
<comment type="function">
    <text evidence="14">Member of the two-component regulatory system NreB/NreC involved in the control of dissimilatory nitrate/nitrite reduction in response to oxygen. NreB functions as a direct oxygen sensor histidine kinase which is autophosphorylated, in the absence of oxygen, probably at the conserved histidine residue, and transfers its phosphate group probably to a conserved aspartate residue of NreC. NreB/NreC activates the expression of the nitrate (narGHJI) and nitrite (nir) reductase operons, as well as the putative nitrate transporter gene narT.</text>
</comment>
<dbReference type="PRINTS" id="PR00344">
    <property type="entry name" value="BCTRLSENSOR"/>
</dbReference>